<feature type="chain" id="PRO_5046205880" evidence="3">
    <location>
        <begin position="29"/>
        <end position="399"/>
    </location>
</feature>
<sequence length="399" mass="37745">MDKNFRRALYTVLVAGGLVVVGATAAYAAADAPRDAVAQGAPGASEGAAPTGGTSSVAADVAVVDGAPVDGDAAVDGAAADGAVADVGSEARVDDDGLAGALVRGDVAGVVDGTLGADGLVHGILDGLLPPGAEEPGVEPGTGEPGTDEPGVEPGAEEPGTDGPDAGEPGRPGTDEPGVEPGTDGPGILDPILGPDAGEPGVDPGTDDPGTDKPGSHTPGSHGPAAGAPGAEGRPGRGGLATGPRPERGTDLPAGLAPGSTYPGERPGAAAGVLGAVGVVAGSAAEAVISGADDAPDAGPVSEQVAGDGVPDGGVDISWGDKAVVVPTTNDGTILSGGLSEGLLDGTPSGLDGQVTPVSAPGETLAQTGPMITGQLALVSLLLGLGLLALRSRRRRIVV</sequence>
<evidence type="ECO:0000313" key="5">
    <source>
        <dbReference type="Proteomes" id="UP001611580"/>
    </source>
</evidence>
<feature type="region of interest" description="Disordered" evidence="1">
    <location>
        <begin position="126"/>
        <end position="263"/>
    </location>
</feature>
<proteinExistence type="predicted"/>
<feature type="compositionally biased region" description="Low complexity" evidence="1">
    <location>
        <begin position="219"/>
        <end position="232"/>
    </location>
</feature>
<gene>
    <name evidence="4" type="ORF">ACH47X_10715</name>
</gene>
<keyword evidence="3" id="KW-0732">Signal</keyword>
<dbReference type="EMBL" id="JBIRYI010000005">
    <property type="protein sequence ID" value="MFI2487372.1"/>
    <property type="molecule type" value="Genomic_DNA"/>
</dbReference>
<evidence type="ECO:0000256" key="2">
    <source>
        <dbReference type="SAM" id="Phobius"/>
    </source>
</evidence>
<feature type="signal peptide" evidence="3">
    <location>
        <begin position="1"/>
        <end position="28"/>
    </location>
</feature>
<protein>
    <submittedName>
        <fullName evidence="4">Uncharacterized protein</fullName>
    </submittedName>
</protein>
<keyword evidence="5" id="KW-1185">Reference proteome</keyword>
<evidence type="ECO:0000256" key="1">
    <source>
        <dbReference type="SAM" id="MobiDB-lite"/>
    </source>
</evidence>
<organism evidence="4 5">
    <name type="scientific">Promicromonospora kroppenstedtii</name>
    <dbReference type="NCBI Taxonomy" id="440482"/>
    <lineage>
        <taxon>Bacteria</taxon>
        <taxon>Bacillati</taxon>
        <taxon>Actinomycetota</taxon>
        <taxon>Actinomycetes</taxon>
        <taxon>Micrococcales</taxon>
        <taxon>Promicromonosporaceae</taxon>
        <taxon>Promicromonospora</taxon>
    </lineage>
</organism>
<comment type="caution">
    <text evidence="4">The sequence shown here is derived from an EMBL/GenBank/DDBJ whole genome shotgun (WGS) entry which is preliminary data.</text>
</comment>
<dbReference type="Proteomes" id="UP001611580">
    <property type="component" value="Unassembled WGS sequence"/>
</dbReference>
<evidence type="ECO:0000256" key="3">
    <source>
        <dbReference type="SAM" id="SignalP"/>
    </source>
</evidence>
<name>A0ABW7XIM4_9MICO</name>
<feature type="transmembrane region" description="Helical" evidence="2">
    <location>
        <begin position="371"/>
        <end position="390"/>
    </location>
</feature>
<keyword evidence="2" id="KW-1133">Transmembrane helix</keyword>
<dbReference type="RefSeq" id="WP_397404017.1">
    <property type="nucleotide sequence ID" value="NZ_JBIRYI010000005.1"/>
</dbReference>
<accession>A0ABW7XIM4</accession>
<reference evidence="4 5" key="1">
    <citation type="submission" date="2024-10" db="EMBL/GenBank/DDBJ databases">
        <title>The Natural Products Discovery Center: Release of the First 8490 Sequenced Strains for Exploring Actinobacteria Biosynthetic Diversity.</title>
        <authorList>
            <person name="Kalkreuter E."/>
            <person name="Kautsar S.A."/>
            <person name="Yang D."/>
            <person name="Bader C.D."/>
            <person name="Teijaro C.N."/>
            <person name="Fluegel L."/>
            <person name="Davis C.M."/>
            <person name="Simpson J.R."/>
            <person name="Lauterbach L."/>
            <person name="Steele A.D."/>
            <person name="Gui C."/>
            <person name="Meng S."/>
            <person name="Li G."/>
            <person name="Viehrig K."/>
            <person name="Ye F."/>
            <person name="Su P."/>
            <person name="Kiefer A.F."/>
            <person name="Nichols A."/>
            <person name="Cepeda A.J."/>
            <person name="Yan W."/>
            <person name="Fan B."/>
            <person name="Jiang Y."/>
            <person name="Adhikari A."/>
            <person name="Zheng C.-J."/>
            <person name="Schuster L."/>
            <person name="Cowan T.M."/>
            <person name="Smanski M.J."/>
            <person name="Chevrette M.G."/>
            <person name="De Carvalho L.P.S."/>
            <person name="Shen B."/>
        </authorList>
    </citation>
    <scope>NUCLEOTIDE SEQUENCE [LARGE SCALE GENOMIC DNA]</scope>
    <source>
        <strain evidence="4 5">NPDC019481</strain>
    </source>
</reference>
<feature type="compositionally biased region" description="Acidic residues" evidence="1">
    <location>
        <begin position="146"/>
        <end position="160"/>
    </location>
</feature>
<feature type="compositionally biased region" description="Low complexity" evidence="1">
    <location>
        <begin position="126"/>
        <end position="142"/>
    </location>
</feature>
<evidence type="ECO:0000313" key="4">
    <source>
        <dbReference type="EMBL" id="MFI2487372.1"/>
    </source>
</evidence>
<keyword evidence="2" id="KW-0812">Transmembrane</keyword>
<keyword evidence="2" id="KW-0472">Membrane</keyword>